<proteinExistence type="predicted"/>
<keyword evidence="1" id="KW-0812">Transmembrane</keyword>
<gene>
    <name evidence="3" type="ORF">WG66_8705</name>
</gene>
<dbReference type="PANTHER" id="PTHR40465">
    <property type="entry name" value="CHROMOSOME 1, WHOLE GENOME SHOTGUN SEQUENCE"/>
    <property type="match status" value="1"/>
</dbReference>
<feature type="transmembrane region" description="Helical" evidence="1">
    <location>
        <begin position="42"/>
        <end position="63"/>
    </location>
</feature>
<feature type="transmembrane region" description="Helical" evidence="1">
    <location>
        <begin position="262"/>
        <end position="281"/>
    </location>
</feature>
<feature type="transmembrane region" description="Helical" evidence="1">
    <location>
        <begin position="147"/>
        <end position="169"/>
    </location>
</feature>
<feature type="domain" description="DUF6534" evidence="2">
    <location>
        <begin position="200"/>
        <end position="285"/>
    </location>
</feature>
<reference evidence="3 4" key="1">
    <citation type="submission" date="2015-12" db="EMBL/GenBank/DDBJ databases">
        <title>Draft genome sequence of Moniliophthora roreri, the causal agent of frosty pod rot of cacao.</title>
        <authorList>
            <person name="Aime M.C."/>
            <person name="Diaz-Valderrama J.R."/>
            <person name="Kijpornyongpan T."/>
            <person name="Phillips-Mora W."/>
        </authorList>
    </citation>
    <scope>NUCLEOTIDE SEQUENCE [LARGE SCALE GENOMIC DNA]</scope>
    <source>
        <strain evidence="3 4">MCA 2952</strain>
    </source>
</reference>
<evidence type="ECO:0000313" key="3">
    <source>
        <dbReference type="EMBL" id="KTB38700.1"/>
    </source>
</evidence>
<feature type="transmembrane region" description="Helical" evidence="1">
    <location>
        <begin position="75"/>
        <end position="93"/>
    </location>
</feature>
<dbReference type="InterPro" id="IPR045339">
    <property type="entry name" value="DUF6534"/>
</dbReference>
<keyword evidence="1" id="KW-0472">Membrane</keyword>
<dbReference type="PANTHER" id="PTHR40465:SF1">
    <property type="entry name" value="DUF6534 DOMAIN-CONTAINING PROTEIN"/>
    <property type="match status" value="1"/>
</dbReference>
<dbReference type="AlphaFoldDB" id="A0A0W0FQP3"/>
<name>A0A0W0FQP3_MONRR</name>
<dbReference type="EMBL" id="LATX01001734">
    <property type="protein sequence ID" value="KTB38700.1"/>
    <property type="molecule type" value="Genomic_DNA"/>
</dbReference>
<evidence type="ECO:0000256" key="1">
    <source>
        <dbReference type="SAM" id="Phobius"/>
    </source>
</evidence>
<feature type="transmembrane region" description="Helical" evidence="1">
    <location>
        <begin position="234"/>
        <end position="256"/>
    </location>
</feature>
<evidence type="ECO:0000313" key="4">
    <source>
        <dbReference type="Proteomes" id="UP000054988"/>
    </source>
</evidence>
<keyword evidence="1" id="KW-1133">Transmembrane helix</keyword>
<comment type="caution">
    <text evidence="3">The sequence shown here is derived from an EMBL/GenBank/DDBJ whole genome shotgun (WGS) entry which is preliminary data.</text>
</comment>
<protein>
    <recommendedName>
        <fullName evidence="2">DUF6534 domain-containing protein</fullName>
    </recommendedName>
</protein>
<feature type="transmembrane region" description="Helical" evidence="1">
    <location>
        <begin position="113"/>
        <end position="135"/>
    </location>
</feature>
<sequence>MPLSFVDDASLWARNLYTWRDLWYVTPAILYLKVPYSPVLQLLGYFLNWGLFGILTVQVYIYWLSFPNDTRVAQALVYCIYGLEISQTILLTHDAFQSFVYGFMDHTSVDRLHLMWLDTYLFDGLIGFLVQVYFATRIHGLLSRTKTLPGIIVLLSISQCAGAISISTIMKDISFISESDDDGYNYAALVPGVIWFGCGITADILIAVTMVYALSRFDTLFHETQNLIQRLNRLAMETGGLIAVTSLVQPLLWFFFPTRFYHLTPALIIGKLYSNSLLAALNSRVRIRGERDGSRNFRVTSTRRATITIPLSTQIRQDRVQSGSWVPSTFPSVLYDTDGLDSSETQMNVSGTKADSRVA</sequence>
<feature type="transmembrane region" description="Helical" evidence="1">
    <location>
        <begin position="189"/>
        <end position="214"/>
    </location>
</feature>
<dbReference type="eggNOG" id="ENOG502SRYS">
    <property type="taxonomic scope" value="Eukaryota"/>
</dbReference>
<dbReference type="Proteomes" id="UP000054988">
    <property type="component" value="Unassembled WGS sequence"/>
</dbReference>
<evidence type="ECO:0000259" key="2">
    <source>
        <dbReference type="Pfam" id="PF20152"/>
    </source>
</evidence>
<organism evidence="3 4">
    <name type="scientific">Moniliophthora roreri</name>
    <name type="common">Frosty pod rot fungus</name>
    <name type="synonym">Monilia roreri</name>
    <dbReference type="NCBI Taxonomy" id="221103"/>
    <lineage>
        <taxon>Eukaryota</taxon>
        <taxon>Fungi</taxon>
        <taxon>Dikarya</taxon>
        <taxon>Basidiomycota</taxon>
        <taxon>Agaricomycotina</taxon>
        <taxon>Agaricomycetes</taxon>
        <taxon>Agaricomycetidae</taxon>
        <taxon>Agaricales</taxon>
        <taxon>Marasmiineae</taxon>
        <taxon>Marasmiaceae</taxon>
        <taxon>Moniliophthora</taxon>
    </lineage>
</organism>
<dbReference type="Pfam" id="PF20152">
    <property type="entry name" value="DUF6534"/>
    <property type="match status" value="1"/>
</dbReference>
<accession>A0A0W0FQP3</accession>